<dbReference type="NCBIfam" id="TIGR00027">
    <property type="entry name" value="mthyl_TIGR00027"/>
    <property type="match status" value="1"/>
</dbReference>
<evidence type="ECO:0000256" key="1">
    <source>
        <dbReference type="ARBA" id="ARBA00003907"/>
    </source>
</evidence>
<dbReference type="PANTHER" id="PTHR43619:SF2">
    <property type="entry name" value="S-ADENOSYL-L-METHIONINE-DEPENDENT METHYLTRANSFERASES SUPERFAMILY PROTEIN"/>
    <property type="match status" value="1"/>
</dbReference>
<dbReference type="GO" id="GO:0032259">
    <property type="term" value="P:methylation"/>
    <property type="evidence" value="ECO:0007669"/>
    <property type="project" value="UniProtKB-KW"/>
</dbReference>
<comment type="caution">
    <text evidence="7">The sequence shown here is derived from an EMBL/GenBank/DDBJ whole genome shotgun (WGS) entry which is preliminary data.</text>
</comment>
<evidence type="ECO:0000256" key="4">
    <source>
        <dbReference type="ARBA" id="ARBA00022679"/>
    </source>
</evidence>
<evidence type="ECO:0000256" key="3">
    <source>
        <dbReference type="ARBA" id="ARBA00022603"/>
    </source>
</evidence>
<sequence>MGAMAARVEMADVSWTALGVAVGRAAEDARPDPLFHDPLAAAFVAAGEAHAPFPSGAAADSPDIWQQMQVLMGEYVSVRTKFFDDYLLAATAAGCRQVVLVAAGLDARAYRLDFPAGVRVFELDMPPVLRFKQQVIDEVGAQPRGERIVVATDLREDWPTALQAAGLDPAVPTAWLAEGLIPYLSPADNDRLISGITGLSAPGSHLSVEYIDADFAKVPDLMRDVDPEMTNWFADLWKGGVGNDPVSWLADHEWLARTADPAELSRRHHRDLAPLFAGTAGFTPPQFITAQR</sequence>
<dbReference type="EC" id="2.1.1.-" evidence="6"/>
<reference evidence="7 8" key="1">
    <citation type="journal article" date="2019" name="Int. J. Syst. Evol. Microbiol.">
        <title>The Global Catalogue of Microorganisms (GCM) 10K type strain sequencing project: providing services to taxonomists for standard genome sequencing and annotation.</title>
        <authorList>
            <consortium name="The Broad Institute Genomics Platform"/>
            <consortium name="The Broad Institute Genome Sequencing Center for Infectious Disease"/>
            <person name="Wu L."/>
            <person name="Ma J."/>
        </authorList>
    </citation>
    <scope>NUCLEOTIDE SEQUENCE [LARGE SCALE GENOMIC DNA]</scope>
    <source>
        <strain evidence="7 8">JCM 14718</strain>
    </source>
</reference>
<dbReference type="EMBL" id="BAAANY010000020">
    <property type="protein sequence ID" value="GAA1697116.1"/>
    <property type="molecule type" value="Genomic_DNA"/>
</dbReference>
<protein>
    <recommendedName>
        <fullName evidence="6">S-adenosyl-L-methionine-dependent methyltransferase</fullName>
        <ecNumber evidence="6">2.1.1.-</ecNumber>
    </recommendedName>
</protein>
<evidence type="ECO:0000256" key="2">
    <source>
        <dbReference type="ARBA" id="ARBA00008138"/>
    </source>
</evidence>
<evidence type="ECO:0000256" key="5">
    <source>
        <dbReference type="ARBA" id="ARBA00022691"/>
    </source>
</evidence>
<keyword evidence="3 6" id="KW-0489">Methyltransferase</keyword>
<name>A0ABN2I1L8_9ACTN</name>
<keyword evidence="4" id="KW-0808">Transferase</keyword>
<dbReference type="Gene3D" id="3.40.50.150">
    <property type="entry name" value="Vaccinia Virus protein VP39"/>
    <property type="match status" value="1"/>
</dbReference>
<dbReference type="Proteomes" id="UP001500618">
    <property type="component" value="Unassembled WGS sequence"/>
</dbReference>
<dbReference type="GO" id="GO:0008168">
    <property type="term" value="F:methyltransferase activity"/>
    <property type="evidence" value="ECO:0007669"/>
    <property type="project" value="UniProtKB-KW"/>
</dbReference>
<organism evidence="7 8">
    <name type="scientific">Fodinicola feengrottensis</name>
    <dbReference type="NCBI Taxonomy" id="435914"/>
    <lineage>
        <taxon>Bacteria</taxon>
        <taxon>Bacillati</taxon>
        <taxon>Actinomycetota</taxon>
        <taxon>Actinomycetes</taxon>
        <taxon>Mycobacteriales</taxon>
        <taxon>Fodinicola</taxon>
    </lineage>
</organism>
<evidence type="ECO:0000313" key="7">
    <source>
        <dbReference type="EMBL" id="GAA1697116.1"/>
    </source>
</evidence>
<comment type="function">
    <text evidence="1 6">Exhibits S-adenosyl-L-methionine-dependent methyltransferase activity.</text>
</comment>
<dbReference type="Pfam" id="PF04072">
    <property type="entry name" value="LCM"/>
    <property type="match status" value="1"/>
</dbReference>
<keyword evidence="5 6" id="KW-0949">S-adenosyl-L-methionine</keyword>
<dbReference type="PANTHER" id="PTHR43619">
    <property type="entry name" value="S-ADENOSYL-L-METHIONINE-DEPENDENT METHYLTRANSFERASE YKTD-RELATED"/>
    <property type="match status" value="1"/>
</dbReference>
<dbReference type="InterPro" id="IPR011610">
    <property type="entry name" value="SAM_mthyl_Trfase_ML2640-like"/>
</dbReference>
<accession>A0ABN2I1L8</accession>
<dbReference type="InterPro" id="IPR029063">
    <property type="entry name" value="SAM-dependent_MTases_sf"/>
</dbReference>
<comment type="similarity">
    <text evidence="2 6">Belongs to the UPF0677 family.</text>
</comment>
<keyword evidence="8" id="KW-1185">Reference proteome</keyword>
<evidence type="ECO:0000256" key="6">
    <source>
        <dbReference type="RuleBase" id="RU362030"/>
    </source>
</evidence>
<dbReference type="SUPFAM" id="SSF53335">
    <property type="entry name" value="S-adenosyl-L-methionine-dependent methyltransferases"/>
    <property type="match status" value="1"/>
</dbReference>
<proteinExistence type="inferred from homology"/>
<gene>
    <name evidence="7" type="ORF">GCM10009765_53110</name>
</gene>
<dbReference type="InterPro" id="IPR007213">
    <property type="entry name" value="Ppm1/Ppm2/Tcmp"/>
</dbReference>
<evidence type="ECO:0000313" key="8">
    <source>
        <dbReference type="Proteomes" id="UP001500618"/>
    </source>
</evidence>